<reference evidence="2 3" key="2">
    <citation type="submission" date="2018-11" db="EMBL/GenBank/DDBJ databases">
        <authorList>
            <consortium name="Pathogen Informatics"/>
        </authorList>
    </citation>
    <scope>NUCLEOTIDE SEQUENCE [LARGE SCALE GENOMIC DNA]</scope>
</reference>
<evidence type="ECO:0000256" key="1">
    <source>
        <dbReference type="SAM" id="MobiDB-lite"/>
    </source>
</evidence>
<sequence length="541" mass="61858">MIIEKPQQTDKKGKTWSYTIKRLPECKHEDGIHTPACLLQITQLIFPEMLQDVAQMVSEYEDKKKVAESTPAENKGGGFFASVIKFIRDEFSWYGSDESEISKNETKSNDFDQTSMATTNHASFGEKWKTLNFITEETKDRNDVSDLLETSSESTPSKKEIVTNMAFREAQSEYRINSKVNTCDISHDPIESAIVMVESSCEEAQSSPETEGIESVYANSRKPELNYTFVLAEPSKNGSGSYEGLKRTRKCYRIQSVKNPYGNLMTCVESHKRKNDNKVHFNDNVESIPNNSIVYNFDHQLSYTDDYTQTESEVEGNTESSVAKDELHVDGNYFGEDDGEHSTLINKVESTKNGSRDSEDTTVEVNNTSESETYYSLESDTPKCKKKKHSKKKSRYMLADENLYQNIIKRIQQLEQECNELKKKNEEVTQETKPEIVSQQVQKQEPENDRMHLEVEGNKTKNQNSAPAPRNSAMKNSLRFTERFTPYENDKAPTIIAPKTKRQKIKSKMSAALKKMAVPFKKLKIKKGLSFVHKLKIKKKK</sequence>
<feature type="region of interest" description="Disordered" evidence="1">
    <location>
        <begin position="425"/>
        <end position="448"/>
    </location>
</feature>
<organism evidence="4">
    <name type="scientific">Hymenolepis diminuta</name>
    <name type="common">Rat tapeworm</name>
    <dbReference type="NCBI Taxonomy" id="6216"/>
    <lineage>
        <taxon>Eukaryota</taxon>
        <taxon>Metazoa</taxon>
        <taxon>Spiralia</taxon>
        <taxon>Lophotrochozoa</taxon>
        <taxon>Platyhelminthes</taxon>
        <taxon>Cestoda</taxon>
        <taxon>Eucestoda</taxon>
        <taxon>Cyclophyllidea</taxon>
        <taxon>Hymenolepididae</taxon>
        <taxon>Hymenolepis</taxon>
    </lineage>
</organism>
<dbReference type="OrthoDB" id="10555175at2759"/>
<dbReference type="EMBL" id="UYSG01011659">
    <property type="protein sequence ID" value="VDL63246.1"/>
    <property type="molecule type" value="Genomic_DNA"/>
</dbReference>
<feature type="compositionally biased region" description="Basic and acidic residues" evidence="1">
    <location>
        <begin position="425"/>
        <end position="434"/>
    </location>
</feature>
<gene>
    <name evidence="2" type="ORF">HDID_LOCUS10393</name>
</gene>
<evidence type="ECO:0000313" key="2">
    <source>
        <dbReference type="EMBL" id="VDL63246.1"/>
    </source>
</evidence>
<dbReference type="WBParaSite" id="HDID_0001039501-mRNA-1">
    <property type="protein sequence ID" value="HDID_0001039501-mRNA-1"/>
    <property type="gene ID" value="HDID_0001039501"/>
</dbReference>
<dbReference type="Proteomes" id="UP000274504">
    <property type="component" value="Unassembled WGS sequence"/>
</dbReference>
<proteinExistence type="predicted"/>
<evidence type="ECO:0000313" key="4">
    <source>
        <dbReference type="WBParaSite" id="HDID_0001039501-mRNA-1"/>
    </source>
</evidence>
<dbReference type="AlphaFoldDB" id="A0A0R3SXC8"/>
<name>A0A0R3SXC8_HYMDI</name>
<accession>A0A0R3SXC8</accession>
<protein>
    <submittedName>
        <fullName evidence="4">ULP_PROTEASE domain-containing protein</fullName>
    </submittedName>
</protein>
<evidence type="ECO:0000313" key="3">
    <source>
        <dbReference type="Proteomes" id="UP000274504"/>
    </source>
</evidence>
<reference evidence="4" key="1">
    <citation type="submission" date="2017-02" db="UniProtKB">
        <authorList>
            <consortium name="WormBaseParasite"/>
        </authorList>
    </citation>
    <scope>IDENTIFICATION</scope>
</reference>